<evidence type="ECO:0000313" key="3">
    <source>
        <dbReference type="EMBL" id="MCX5616507.1"/>
    </source>
</evidence>
<name>A0ABT3WBP6_9PROT</name>
<proteinExistence type="predicted"/>
<keyword evidence="4" id="KW-1185">Reference proteome</keyword>
<reference evidence="3" key="1">
    <citation type="submission" date="2022-07" db="EMBL/GenBank/DDBJ databases">
        <title>Bombella genomes.</title>
        <authorList>
            <person name="Harer L."/>
            <person name="Styblova S."/>
            <person name="Ehrmann M."/>
        </authorList>
    </citation>
    <scope>NUCLEOTIDE SEQUENCE</scope>
    <source>
        <strain evidence="3">TMW 2.2559</strain>
    </source>
</reference>
<accession>A0ABT3WBP6</accession>
<dbReference type="SUPFAM" id="SSF53474">
    <property type="entry name" value="alpha/beta-Hydrolases"/>
    <property type="match status" value="1"/>
</dbReference>
<dbReference type="InterPro" id="IPR000073">
    <property type="entry name" value="AB_hydrolase_1"/>
</dbReference>
<dbReference type="Gene3D" id="3.40.50.1820">
    <property type="entry name" value="alpha/beta hydrolase"/>
    <property type="match status" value="1"/>
</dbReference>
<dbReference type="EMBL" id="JANIDV010000003">
    <property type="protein sequence ID" value="MCX5616507.1"/>
    <property type="molecule type" value="Genomic_DNA"/>
</dbReference>
<dbReference type="GO" id="GO:0016787">
    <property type="term" value="F:hydrolase activity"/>
    <property type="evidence" value="ECO:0007669"/>
    <property type="project" value="UniProtKB-KW"/>
</dbReference>
<keyword evidence="1 3" id="KW-0378">Hydrolase</keyword>
<gene>
    <name evidence="3" type="ORF">NQF87_05910</name>
</gene>
<sequence length="259" mass="28626">MQLASLVRNETGVDDAPTVVMLHGVFGRARNLGILQRALSPHFNTVAFDLRCHGDSPHAPISYPEMARDVLESMDALGIREAYIVGHSMGGKTAMATTLTAPDRIKKLLVADIAPDTMIHGQHDLAQQLYHTPLPTLKSHAEIRKFLHDLTEDPAVGELIAQHITPGDPAQWNIGVTDIVASFPVIQEWPDAFEGKTWDGPALFVRGGNSPYIKPHHHEVIQGYFPRAEIKTIPNTGHWVHVEDAPSFNAMMLDFFLRS</sequence>
<dbReference type="PANTHER" id="PTHR46118:SF4">
    <property type="entry name" value="PROTEIN ABHD11"/>
    <property type="match status" value="1"/>
</dbReference>
<dbReference type="PRINTS" id="PR00111">
    <property type="entry name" value="ABHYDROLASE"/>
</dbReference>
<evidence type="ECO:0000313" key="4">
    <source>
        <dbReference type="Proteomes" id="UP001165633"/>
    </source>
</evidence>
<dbReference type="PANTHER" id="PTHR46118">
    <property type="entry name" value="PROTEIN ABHD11"/>
    <property type="match status" value="1"/>
</dbReference>
<dbReference type="Pfam" id="PF00561">
    <property type="entry name" value="Abhydrolase_1"/>
    <property type="match status" value="1"/>
</dbReference>
<protein>
    <submittedName>
        <fullName evidence="3">Alpha/beta fold hydrolase</fullName>
    </submittedName>
</protein>
<feature type="domain" description="AB hydrolase-1" evidence="2">
    <location>
        <begin position="17"/>
        <end position="244"/>
    </location>
</feature>
<dbReference type="InterPro" id="IPR029058">
    <property type="entry name" value="AB_hydrolase_fold"/>
</dbReference>
<dbReference type="RefSeq" id="WP_266127493.1">
    <property type="nucleotide sequence ID" value="NZ_JANIDV010000003.1"/>
</dbReference>
<organism evidence="3 4">
    <name type="scientific">Bombella dulcis</name>
    <dbReference type="NCBI Taxonomy" id="2967339"/>
    <lineage>
        <taxon>Bacteria</taxon>
        <taxon>Pseudomonadati</taxon>
        <taxon>Pseudomonadota</taxon>
        <taxon>Alphaproteobacteria</taxon>
        <taxon>Acetobacterales</taxon>
        <taxon>Acetobacteraceae</taxon>
        <taxon>Bombella</taxon>
    </lineage>
</organism>
<dbReference type="Proteomes" id="UP001165633">
    <property type="component" value="Unassembled WGS sequence"/>
</dbReference>
<evidence type="ECO:0000259" key="2">
    <source>
        <dbReference type="Pfam" id="PF00561"/>
    </source>
</evidence>
<evidence type="ECO:0000256" key="1">
    <source>
        <dbReference type="ARBA" id="ARBA00022801"/>
    </source>
</evidence>
<comment type="caution">
    <text evidence="3">The sequence shown here is derived from an EMBL/GenBank/DDBJ whole genome shotgun (WGS) entry which is preliminary data.</text>
</comment>